<evidence type="ECO:0008006" key="4">
    <source>
        <dbReference type="Google" id="ProtNLM"/>
    </source>
</evidence>
<reference evidence="2 3" key="1">
    <citation type="submission" date="2020-09" db="EMBL/GenBank/DDBJ databases">
        <title>Parvimonas S3374 sp. nov.</title>
        <authorList>
            <person name="Buhl M."/>
        </authorList>
    </citation>
    <scope>NUCLEOTIDE SEQUENCE [LARGE SCALE GENOMIC DNA]</scope>
    <source>
        <strain evidence="2 3">S3374</strain>
    </source>
</reference>
<accession>A0ABS1C8P0</accession>
<sequence>MFKKSKKLFLILVYILLLSSCGKSGEKNVDKINNELKNSTNQFSLNSEEISLLEKPYSDFTDDDKKLFDKILVKYNEFKNNSSEDIAFERKILKKLEEIESFYDKKYINFKNESSKEVKVEEKLLQQNSKIELSKKDFNYNNYLVKITGKGIFSYYIDNTKIVEEVLAENEKPRYVRINITKNSNIEFNGNIIGIIFKDNINYNKFKNLPSGIFSINEDIAQGNYKITNTTVNTIIKTISKENKIEVINLKETHNIKLEKGMKLIISNVDYITLEKAD</sequence>
<keyword evidence="3" id="KW-1185">Reference proteome</keyword>
<evidence type="ECO:0000256" key="1">
    <source>
        <dbReference type="SAM" id="SignalP"/>
    </source>
</evidence>
<dbReference type="PROSITE" id="PS51257">
    <property type="entry name" value="PROKAR_LIPOPROTEIN"/>
    <property type="match status" value="1"/>
</dbReference>
<keyword evidence="1" id="KW-0732">Signal</keyword>
<proteinExistence type="predicted"/>
<comment type="caution">
    <text evidence="2">The sequence shown here is derived from an EMBL/GenBank/DDBJ whole genome shotgun (WGS) entry which is preliminary data.</text>
</comment>
<name>A0ABS1C8P0_9FIRM</name>
<evidence type="ECO:0000313" key="2">
    <source>
        <dbReference type="EMBL" id="MBK1468425.1"/>
    </source>
</evidence>
<dbReference type="RefSeq" id="WP_201275357.1">
    <property type="nucleotide sequence ID" value="NZ_JACVDA010000008.1"/>
</dbReference>
<evidence type="ECO:0000313" key="3">
    <source>
        <dbReference type="Proteomes" id="UP000823123"/>
    </source>
</evidence>
<protein>
    <recommendedName>
        <fullName evidence="4">Lipoprotein</fullName>
    </recommendedName>
</protein>
<organism evidence="2 3">
    <name type="scientific">Parvimonas parva</name>
    <dbReference type="NCBI Taxonomy" id="2769485"/>
    <lineage>
        <taxon>Bacteria</taxon>
        <taxon>Bacillati</taxon>
        <taxon>Bacillota</taxon>
        <taxon>Tissierellia</taxon>
        <taxon>Tissierellales</taxon>
        <taxon>Peptoniphilaceae</taxon>
        <taxon>Parvimonas</taxon>
    </lineage>
</organism>
<feature type="signal peptide" evidence="1">
    <location>
        <begin position="1"/>
        <end position="24"/>
    </location>
</feature>
<feature type="chain" id="PRO_5046229323" description="Lipoprotein" evidence="1">
    <location>
        <begin position="25"/>
        <end position="278"/>
    </location>
</feature>
<gene>
    <name evidence="2" type="ORF">IBJ83_03730</name>
</gene>
<dbReference type="Proteomes" id="UP000823123">
    <property type="component" value="Unassembled WGS sequence"/>
</dbReference>
<dbReference type="EMBL" id="JACVDA010000008">
    <property type="protein sequence ID" value="MBK1468425.1"/>
    <property type="molecule type" value="Genomic_DNA"/>
</dbReference>